<evidence type="ECO:0000313" key="1">
    <source>
        <dbReference type="EMBL" id="MCC2138097.1"/>
    </source>
</evidence>
<evidence type="ECO:0000313" key="2">
    <source>
        <dbReference type="Proteomes" id="UP001199424"/>
    </source>
</evidence>
<feature type="non-terminal residue" evidence="1">
    <location>
        <position position="1"/>
    </location>
</feature>
<dbReference type="EMBL" id="JAJEQC010000037">
    <property type="protein sequence ID" value="MCC2138097.1"/>
    <property type="molecule type" value="Genomic_DNA"/>
</dbReference>
<comment type="caution">
    <text evidence="1">The sequence shown here is derived from an EMBL/GenBank/DDBJ whole genome shotgun (WGS) entry which is preliminary data.</text>
</comment>
<sequence length="96" mass="11393">IMSKRRYTNMQVLLPTIEKMLESGKNHREIEAELGLEGDRPVHNLLKRQRKKAAKGAPKFRGRKPAKTLQEYKYENKRLKMEVKLLQDFLQSTERK</sequence>
<dbReference type="Proteomes" id="UP001199424">
    <property type="component" value="Unassembled WGS sequence"/>
</dbReference>
<proteinExistence type="predicted"/>
<name>A0AAE3AKG1_9FIRM</name>
<accession>A0AAE3AKG1</accession>
<dbReference type="AlphaFoldDB" id="A0AAE3AKG1"/>
<protein>
    <submittedName>
        <fullName evidence="1">Imidazolonepropionase</fullName>
    </submittedName>
</protein>
<dbReference type="RefSeq" id="WP_308450146.1">
    <property type="nucleotide sequence ID" value="NZ_JAJEQC010000037.1"/>
</dbReference>
<gene>
    <name evidence="1" type="ORF">LKD31_13995</name>
</gene>
<organism evidence="1 2">
    <name type="scientific">Hominenteromicrobium mulieris</name>
    <dbReference type="NCBI Taxonomy" id="2885357"/>
    <lineage>
        <taxon>Bacteria</taxon>
        <taxon>Bacillati</taxon>
        <taxon>Bacillota</taxon>
        <taxon>Clostridia</taxon>
        <taxon>Eubacteriales</taxon>
        <taxon>Oscillospiraceae</taxon>
        <taxon>Hominenteromicrobium</taxon>
    </lineage>
</organism>
<keyword evidence="2" id="KW-1185">Reference proteome</keyword>
<reference evidence="1" key="1">
    <citation type="submission" date="2021-10" db="EMBL/GenBank/DDBJ databases">
        <title>Anaerobic single-cell dispensing facilitates the cultivation of human gut bacteria.</title>
        <authorList>
            <person name="Afrizal A."/>
        </authorList>
    </citation>
    <scope>NUCLEOTIDE SEQUENCE</scope>
    <source>
        <strain evidence="1">CLA-AA-H250</strain>
    </source>
</reference>